<dbReference type="Pfam" id="PF03446">
    <property type="entry name" value="NAD_binding_2"/>
    <property type="match status" value="1"/>
</dbReference>
<feature type="domain" description="NADPH-dependent reductive aminase-like C-terminal" evidence="4">
    <location>
        <begin position="164"/>
        <end position="289"/>
    </location>
</feature>
<dbReference type="InterPro" id="IPR008927">
    <property type="entry name" value="6-PGluconate_DH-like_C_sf"/>
</dbReference>
<dbReference type="RefSeq" id="WP_130475337.1">
    <property type="nucleotide sequence ID" value="NZ_SFCC01000005.1"/>
</dbReference>
<dbReference type="GO" id="GO:0016054">
    <property type="term" value="P:organic acid catabolic process"/>
    <property type="evidence" value="ECO:0007669"/>
    <property type="project" value="UniProtKB-ARBA"/>
</dbReference>
<dbReference type="InterPro" id="IPR015815">
    <property type="entry name" value="HIBADH-related"/>
</dbReference>
<dbReference type="AlphaFoldDB" id="A0A4Q7J804"/>
<evidence type="ECO:0000259" key="4">
    <source>
        <dbReference type="Pfam" id="PF21761"/>
    </source>
</evidence>
<gene>
    <name evidence="5" type="ORF">EWH70_11655</name>
</gene>
<dbReference type="Pfam" id="PF21761">
    <property type="entry name" value="RedAm-like_C"/>
    <property type="match status" value="1"/>
</dbReference>
<keyword evidence="2" id="KW-0560">Oxidoreductase</keyword>
<dbReference type="GO" id="GO:0016491">
    <property type="term" value="F:oxidoreductase activity"/>
    <property type="evidence" value="ECO:0007669"/>
    <property type="project" value="UniProtKB-KW"/>
</dbReference>
<dbReference type="Proteomes" id="UP000292003">
    <property type="component" value="Unassembled WGS sequence"/>
</dbReference>
<organism evidence="5 6">
    <name type="scientific">Amycolatopsis suaedae</name>
    <dbReference type="NCBI Taxonomy" id="2510978"/>
    <lineage>
        <taxon>Bacteria</taxon>
        <taxon>Bacillati</taxon>
        <taxon>Actinomycetota</taxon>
        <taxon>Actinomycetes</taxon>
        <taxon>Pseudonocardiales</taxon>
        <taxon>Pseudonocardiaceae</taxon>
        <taxon>Amycolatopsis</taxon>
    </lineage>
</organism>
<evidence type="ECO:0000256" key="1">
    <source>
        <dbReference type="ARBA" id="ARBA00009080"/>
    </source>
</evidence>
<dbReference type="InterPro" id="IPR036291">
    <property type="entry name" value="NAD(P)-bd_dom_sf"/>
</dbReference>
<evidence type="ECO:0000256" key="2">
    <source>
        <dbReference type="ARBA" id="ARBA00023002"/>
    </source>
</evidence>
<keyword evidence="6" id="KW-1185">Reference proteome</keyword>
<dbReference type="GO" id="GO:0050661">
    <property type="term" value="F:NADP binding"/>
    <property type="evidence" value="ECO:0007669"/>
    <property type="project" value="InterPro"/>
</dbReference>
<feature type="domain" description="6-phosphogluconate dehydrogenase NADP-binding" evidence="3">
    <location>
        <begin position="9"/>
        <end position="157"/>
    </location>
</feature>
<accession>A0A4Q7J804</accession>
<dbReference type="InterPro" id="IPR051265">
    <property type="entry name" value="HIBADH-related_NP60_sf"/>
</dbReference>
<reference evidence="5 6" key="1">
    <citation type="submission" date="2019-02" db="EMBL/GenBank/DDBJ databases">
        <title>Draft genome sequence of Amycolatopsis sp. 8-3EHSu isolated from roots of Suaeda maritima.</title>
        <authorList>
            <person name="Duangmal K."/>
            <person name="Chantavorakit T."/>
        </authorList>
    </citation>
    <scope>NUCLEOTIDE SEQUENCE [LARGE SCALE GENOMIC DNA]</scope>
    <source>
        <strain evidence="5 6">8-3EHSu</strain>
    </source>
</reference>
<evidence type="ECO:0000313" key="6">
    <source>
        <dbReference type="Proteomes" id="UP000292003"/>
    </source>
</evidence>
<dbReference type="Gene3D" id="1.10.1040.10">
    <property type="entry name" value="N-(1-d-carboxylethyl)-l-norvaline Dehydrogenase, domain 2"/>
    <property type="match status" value="1"/>
</dbReference>
<dbReference type="PANTHER" id="PTHR43580:SF2">
    <property type="entry name" value="CYTOKINE-LIKE NUCLEAR FACTOR N-PAC"/>
    <property type="match status" value="1"/>
</dbReference>
<comment type="similarity">
    <text evidence="1">Belongs to the HIBADH-related family.</text>
</comment>
<name>A0A4Q7J804_9PSEU</name>
<dbReference type="PIRSF" id="PIRSF000103">
    <property type="entry name" value="HIBADH"/>
    <property type="match status" value="1"/>
</dbReference>
<sequence length="291" mass="30800">MTEKNATGVTLIGLGPMGRAMVRRFLAGGHPTTVWNRTVSRADELVAEGAVPAGSVAQALAANELVVLSLTDYQAMYDILGQAEDALAGRVIVNLSSDTPQASRDAADWLAARGAKLVVGGVMVPEELVGTEQAYVFYSGPKAEFDRFEATLARIGRPDYRGEDHALAQLYYQAQLDMFLTALAAYLHANALVGSAGVSPSTFSPYAKETFDTLSYYFDDVVKQLEDGEYPGDGATVVMMGATADHIVGASEAAGVDTVLPKAVQSLYARTIAAGRGKEGWPSLIEVISGR</sequence>
<proteinExistence type="inferred from homology"/>
<evidence type="ECO:0000259" key="3">
    <source>
        <dbReference type="Pfam" id="PF03446"/>
    </source>
</evidence>
<evidence type="ECO:0000313" key="5">
    <source>
        <dbReference type="EMBL" id="RZQ63811.1"/>
    </source>
</evidence>
<dbReference type="InterPro" id="IPR002204">
    <property type="entry name" value="3-OH-isobutyrate_DH-rel_CS"/>
</dbReference>
<dbReference type="PROSITE" id="PS00895">
    <property type="entry name" value="3_HYDROXYISOBUT_DH"/>
    <property type="match status" value="1"/>
</dbReference>
<dbReference type="OrthoDB" id="9135493at2"/>
<comment type="caution">
    <text evidence="5">The sequence shown here is derived from an EMBL/GenBank/DDBJ whole genome shotgun (WGS) entry which is preliminary data.</text>
</comment>
<dbReference type="InterPro" id="IPR013328">
    <property type="entry name" value="6PGD_dom2"/>
</dbReference>
<dbReference type="EMBL" id="SFCC01000005">
    <property type="protein sequence ID" value="RZQ63811.1"/>
    <property type="molecule type" value="Genomic_DNA"/>
</dbReference>
<dbReference type="SUPFAM" id="SSF51735">
    <property type="entry name" value="NAD(P)-binding Rossmann-fold domains"/>
    <property type="match status" value="1"/>
</dbReference>
<protein>
    <submittedName>
        <fullName evidence="5">NAD(P)-dependent oxidoreductase</fullName>
    </submittedName>
</protein>
<dbReference type="InterPro" id="IPR006115">
    <property type="entry name" value="6PGDH_NADP-bd"/>
</dbReference>
<dbReference type="SUPFAM" id="SSF48179">
    <property type="entry name" value="6-phosphogluconate dehydrogenase C-terminal domain-like"/>
    <property type="match status" value="1"/>
</dbReference>
<dbReference type="Gene3D" id="3.40.50.720">
    <property type="entry name" value="NAD(P)-binding Rossmann-like Domain"/>
    <property type="match status" value="1"/>
</dbReference>
<dbReference type="PANTHER" id="PTHR43580">
    <property type="entry name" value="OXIDOREDUCTASE GLYR1-RELATED"/>
    <property type="match status" value="1"/>
</dbReference>
<dbReference type="InterPro" id="IPR048666">
    <property type="entry name" value="RedAm-like_C"/>
</dbReference>